<comment type="caution">
    <text evidence="1">The sequence shown here is derived from an EMBL/GenBank/DDBJ whole genome shotgun (WGS) entry which is preliminary data.</text>
</comment>
<reference evidence="2" key="1">
    <citation type="journal article" date="2019" name="Int. J. Syst. Evol. Microbiol.">
        <title>The Global Catalogue of Microorganisms (GCM) 10K type strain sequencing project: providing services to taxonomists for standard genome sequencing and annotation.</title>
        <authorList>
            <consortium name="The Broad Institute Genomics Platform"/>
            <consortium name="The Broad Institute Genome Sequencing Center for Infectious Disease"/>
            <person name="Wu L."/>
            <person name="Ma J."/>
        </authorList>
    </citation>
    <scope>NUCLEOTIDE SEQUENCE [LARGE SCALE GENOMIC DNA]</scope>
    <source>
        <strain evidence="2">JCM 18015</strain>
    </source>
</reference>
<gene>
    <name evidence="1" type="ORF">GCM10023209_00090</name>
</gene>
<organism evidence="1 2">
    <name type="scientific">[Roseibacterium] beibuensis</name>
    <dbReference type="NCBI Taxonomy" id="1193142"/>
    <lineage>
        <taxon>Bacteria</taxon>
        <taxon>Pseudomonadati</taxon>
        <taxon>Pseudomonadota</taxon>
        <taxon>Alphaproteobacteria</taxon>
        <taxon>Rhodobacterales</taxon>
        <taxon>Roseobacteraceae</taxon>
        <taxon>Roseicyclus</taxon>
    </lineage>
</organism>
<accession>A0ABP9KRH7</accession>
<proteinExistence type="predicted"/>
<evidence type="ECO:0000313" key="2">
    <source>
        <dbReference type="Proteomes" id="UP001499910"/>
    </source>
</evidence>
<dbReference type="EMBL" id="BAABHW010000001">
    <property type="protein sequence ID" value="GAA5063992.1"/>
    <property type="molecule type" value="Genomic_DNA"/>
</dbReference>
<sequence>MGAPVGDGVMALARVVCPVCGDPADLHIRGDLVKKLGQHGRIPDVAAGDFYGADLQRLFVDADVDLAPDAPFRAAMLAGVPIAFTLCLDAGAVDQQVQRPCEPR</sequence>
<dbReference type="Proteomes" id="UP001499910">
    <property type="component" value="Unassembled WGS sequence"/>
</dbReference>
<protein>
    <submittedName>
        <fullName evidence="1">Uncharacterized protein</fullName>
    </submittedName>
</protein>
<name>A0ABP9KRH7_9RHOB</name>
<keyword evidence="2" id="KW-1185">Reference proteome</keyword>
<evidence type="ECO:0000313" key="1">
    <source>
        <dbReference type="EMBL" id="GAA5063992.1"/>
    </source>
</evidence>